<protein>
    <submittedName>
        <fullName evidence="1">Uncharacterized protein</fullName>
    </submittedName>
</protein>
<dbReference type="OrthoDB" id="5987279at2759"/>
<dbReference type="InterPro" id="IPR031248">
    <property type="entry name" value="RNF213"/>
</dbReference>
<dbReference type="PANTHER" id="PTHR22605:SF16">
    <property type="entry name" value="E3 UBIQUITIN-PROTEIN LIGASE RNF213"/>
    <property type="match status" value="1"/>
</dbReference>
<dbReference type="GO" id="GO:0016887">
    <property type="term" value="F:ATP hydrolysis activity"/>
    <property type="evidence" value="ECO:0007669"/>
    <property type="project" value="InterPro"/>
</dbReference>
<dbReference type="GO" id="GO:0004842">
    <property type="term" value="F:ubiquitin-protein transferase activity"/>
    <property type="evidence" value="ECO:0007669"/>
    <property type="project" value="InterPro"/>
</dbReference>
<name>A0A9W9YKJ8_9CNID</name>
<dbReference type="Gene3D" id="3.40.50.300">
    <property type="entry name" value="P-loop containing nucleotide triphosphate hydrolases"/>
    <property type="match status" value="1"/>
</dbReference>
<comment type="caution">
    <text evidence="1">The sequence shown here is derived from an EMBL/GenBank/DDBJ whole genome shotgun (WGS) entry which is preliminary data.</text>
</comment>
<evidence type="ECO:0000313" key="1">
    <source>
        <dbReference type="EMBL" id="KAJ7355097.1"/>
    </source>
</evidence>
<gene>
    <name evidence="1" type="ORF">OS493_027886</name>
</gene>
<organism evidence="1 2">
    <name type="scientific">Desmophyllum pertusum</name>
    <dbReference type="NCBI Taxonomy" id="174260"/>
    <lineage>
        <taxon>Eukaryota</taxon>
        <taxon>Metazoa</taxon>
        <taxon>Cnidaria</taxon>
        <taxon>Anthozoa</taxon>
        <taxon>Hexacorallia</taxon>
        <taxon>Scleractinia</taxon>
        <taxon>Caryophylliina</taxon>
        <taxon>Caryophylliidae</taxon>
        <taxon>Desmophyllum</taxon>
    </lineage>
</organism>
<dbReference type="PANTHER" id="PTHR22605">
    <property type="entry name" value="RZ-TYPE DOMAIN-CONTAINING PROTEIN"/>
    <property type="match status" value="1"/>
</dbReference>
<reference evidence="1" key="1">
    <citation type="submission" date="2023-01" db="EMBL/GenBank/DDBJ databases">
        <title>Genome assembly of the deep-sea coral Lophelia pertusa.</title>
        <authorList>
            <person name="Herrera S."/>
            <person name="Cordes E."/>
        </authorList>
    </citation>
    <scope>NUCLEOTIDE SEQUENCE</scope>
    <source>
        <strain evidence="1">USNM1676648</strain>
        <tissue evidence="1">Polyp</tissue>
    </source>
</reference>
<dbReference type="SUPFAM" id="SSF52540">
    <property type="entry name" value="P-loop containing nucleoside triphosphate hydrolases"/>
    <property type="match status" value="1"/>
</dbReference>
<evidence type="ECO:0000313" key="2">
    <source>
        <dbReference type="Proteomes" id="UP001163046"/>
    </source>
</evidence>
<keyword evidence="2" id="KW-1185">Reference proteome</keyword>
<proteinExistence type="predicted"/>
<dbReference type="InterPro" id="IPR027417">
    <property type="entry name" value="P-loop_NTPase"/>
</dbReference>
<feature type="non-terminal residue" evidence="1">
    <location>
        <position position="234"/>
    </location>
</feature>
<accession>A0A9W9YKJ8</accession>
<dbReference type="EMBL" id="MU827327">
    <property type="protein sequence ID" value="KAJ7355097.1"/>
    <property type="molecule type" value="Genomic_DNA"/>
</dbReference>
<sequence>HIDDVTRALVLSLGVCYQARLQDRKPYRRAVALSFSNPCKLPGGHQRILKEITRCQKAVLNKMVLGDNIARNTALSENVFMMVVCIELRIPLFVVGKPGSSKSLAKTVVAHNMEGDASRSELFKKFKQKGSWQPFASAEKLQKGKKPDKYVSIVVLDEAGLAEDSPQMPLKTLHPLLEDGVNSTDDIIKVEEQIPERVAFIGISNWALDPAKMNRGIMLSRGLPDKRELVESAM</sequence>
<dbReference type="AlphaFoldDB" id="A0A9W9YKJ8"/>
<dbReference type="Proteomes" id="UP001163046">
    <property type="component" value="Unassembled WGS sequence"/>
</dbReference>